<proteinExistence type="predicted"/>
<feature type="compositionally biased region" description="Polar residues" evidence="1">
    <location>
        <begin position="450"/>
        <end position="459"/>
    </location>
</feature>
<organism evidence="2 3">
    <name type="scientific">Fasciolopsis buskii</name>
    <dbReference type="NCBI Taxonomy" id="27845"/>
    <lineage>
        <taxon>Eukaryota</taxon>
        <taxon>Metazoa</taxon>
        <taxon>Spiralia</taxon>
        <taxon>Lophotrochozoa</taxon>
        <taxon>Platyhelminthes</taxon>
        <taxon>Trematoda</taxon>
        <taxon>Digenea</taxon>
        <taxon>Plagiorchiida</taxon>
        <taxon>Echinostomata</taxon>
        <taxon>Echinostomatoidea</taxon>
        <taxon>Fasciolidae</taxon>
        <taxon>Fasciolopsis</taxon>
    </lineage>
</organism>
<evidence type="ECO:0000313" key="2">
    <source>
        <dbReference type="EMBL" id="KAA0187736.1"/>
    </source>
</evidence>
<keyword evidence="3" id="KW-1185">Reference proteome</keyword>
<feature type="region of interest" description="Disordered" evidence="1">
    <location>
        <begin position="617"/>
        <end position="643"/>
    </location>
</feature>
<feature type="compositionally biased region" description="Polar residues" evidence="1">
    <location>
        <begin position="62"/>
        <end position="81"/>
    </location>
</feature>
<feature type="region of interest" description="Disordered" evidence="1">
    <location>
        <begin position="266"/>
        <end position="288"/>
    </location>
</feature>
<feature type="region of interest" description="Disordered" evidence="1">
    <location>
        <begin position="589"/>
        <end position="608"/>
    </location>
</feature>
<dbReference type="Proteomes" id="UP000728185">
    <property type="component" value="Unassembled WGS sequence"/>
</dbReference>
<feature type="compositionally biased region" description="Polar residues" evidence="1">
    <location>
        <begin position="963"/>
        <end position="978"/>
    </location>
</feature>
<feature type="compositionally biased region" description="Basic and acidic residues" evidence="1">
    <location>
        <begin position="478"/>
        <end position="492"/>
    </location>
</feature>
<dbReference type="OrthoDB" id="447953at2759"/>
<feature type="region of interest" description="Disordered" evidence="1">
    <location>
        <begin position="118"/>
        <end position="138"/>
    </location>
</feature>
<evidence type="ECO:0000256" key="1">
    <source>
        <dbReference type="SAM" id="MobiDB-lite"/>
    </source>
</evidence>
<feature type="compositionally biased region" description="Low complexity" evidence="1">
    <location>
        <begin position="1023"/>
        <end position="1039"/>
    </location>
</feature>
<comment type="caution">
    <text evidence="2">The sequence shown here is derived from an EMBL/GenBank/DDBJ whole genome shotgun (WGS) entry which is preliminary data.</text>
</comment>
<reference evidence="2" key="1">
    <citation type="submission" date="2019-05" db="EMBL/GenBank/DDBJ databases">
        <title>Annotation for the trematode Fasciolopsis buski.</title>
        <authorList>
            <person name="Choi Y.-J."/>
        </authorList>
    </citation>
    <scope>NUCLEOTIDE SEQUENCE</scope>
    <source>
        <strain evidence="2">HT</strain>
        <tissue evidence="2">Whole worm</tissue>
    </source>
</reference>
<accession>A0A8E0VG55</accession>
<dbReference type="AlphaFoldDB" id="A0A8E0VG55"/>
<protein>
    <submittedName>
        <fullName evidence="2">Uncharacterized protein</fullName>
    </submittedName>
</protein>
<sequence length="1220" mass="132645">MEKYLCTPGITPVFCYFSLCFSQQHTRPANSPDFEIISDESVNNRTVTGSVVRNYSRQSSRNLETVSAAPRSSLTSHSEPQLNKLCKTPSTTTRLPVRLRPKDTGFLSTSPVLQEVHEDEVDGRTTEMPIPTRNTSGSNLIVQSRCSSRFSATASASFSKVDRLRRASIPVEIDGVYTTPKWSIEDTDAFTETADAFSNADPIAPSSSSYITIDDLTKLALLLPPSLADYLREELSKICTRRVVFPPFSSGPLQATRYAAEHLGLRPQSRSASGDRSPQFGHAQGDSVPAVSVTKTTVATSPCLSSSDVVCVDAACQVDSLLMCHSPVTQWPLRSHSASLFLPVGDSSPPQIATTWEPIPSSLCSWDLCHILPSRSLRRSVSMSAIAKFQSVTSRATQTGEDESDAEQVGAISDTQVHSPDIGSVNAVSHGDPRQHSSQSSLPHSDALSLVSSTASDTQPPLDKVKATTTHIENGNDEDNRIKDGNDTHRIDSVPNDSSYISATYTFDHERVPTSDRHDHLPISALDLDDTFGMLNSTGFPSTEHSNGADAEFATPSTMMSSSFHSTRTNFSHRSDSAAHWLRTPCAGEMERSGDRSDELGATPTINKDQWLDQHHVRGHSCSAERHSTHEPHFISREPSPQDPDCSCLLDNLHTRCLRLLEQYAGTVLLRRSRHNHHQQQREINDEHGTTERDYENEAAELLAPDDSTSYADTRLDHVCFDTYQFVSIYATVCGRYSSMLRTHLDHVRDSQLCNAQTSFPAAVDSDARRQVETFSGSVETVTLGVQTEPEAVAVREVSDAGTTTAAFVEPCASELPATIESRELTGPIEPPKTTAVCIDASSAGRGHASLLPVPLRSSSDKQTPSVLPNPVGLGCVTLLDRSLTIAHANFVMNDTVMFVPVRGATRCARSSHADVDGSVRVTTGAFVNPSNTEPQNQLDSQQSAVSFSMLSSTIIQSMDTWSTLQNSSHKTPTSGTKSKGRGRDLMYSSLVRSVTPSTSALARNLLLDNGLDGATGASSGQSRRPGVSARSRSGASRSLPPVTQWRMLSTDGQVYFLHQDDFSALNLDMQTDYCQPVQSTGPGGPHHHHRGNRHVRNTSVSITNEASVHPNNGLYVCPRFIDAFFPQPIYSFLILPLLPPPPPSRTYTRALTCTNADEPSPPISSSSTSSGGCDDGAPTNSRPHSYFVLALYQRKERCLSRRVSSVAQLSFSLQVLKSV</sequence>
<gene>
    <name evidence="2" type="ORF">FBUS_06498</name>
</gene>
<feature type="region of interest" description="Disordered" evidence="1">
    <location>
        <begin position="414"/>
        <end position="497"/>
    </location>
</feature>
<feature type="region of interest" description="Disordered" evidence="1">
    <location>
        <begin position="963"/>
        <end position="984"/>
    </location>
</feature>
<feature type="region of interest" description="Disordered" evidence="1">
    <location>
        <begin position="1154"/>
        <end position="1179"/>
    </location>
</feature>
<feature type="region of interest" description="Disordered" evidence="1">
    <location>
        <begin position="62"/>
        <end position="94"/>
    </location>
</feature>
<feature type="region of interest" description="Disordered" evidence="1">
    <location>
        <begin position="673"/>
        <end position="692"/>
    </location>
</feature>
<feature type="compositionally biased region" description="Basic and acidic residues" evidence="1">
    <location>
        <begin position="680"/>
        <end position="692"/>
    </location>
</feature>
<feature type="compositionally biased region" description="Basic and acidic residues" evidence="1">
    <location>
        <begin position="623"/>
        <end position="636"/>
    </location>
</feature>
<feature type="compositionally biased region" description="Basic and acidic residues" evidence="1">
    <location>
        <begin position="589"/>
        <end position="599"/>
    </location>
</feature>
<dbReference type="EMBL" id="LUCM01008897">
    <property type="protein sequence ID" value="KAA0187736.1"/>
    <property type="molecule type" value="Genomic_DNA"/>
</dbReference>
<feature type="region of interest" description="Disordered" evidence="1">
    <location>
        <begin position="1014"/>
        <end position="1040"/>
    </location>
</feature>
<name>A0A8E0VG55_9TREM</name>
<evidence type="ECO:0000313" key="3">
    <source>
        <dbReference type="Proteomes" id="UP000728185"/>
    </source>
</evidence>